<evidence type="ECO:0000313" key="4">
    <source>
        <dbReference type="Proteomes" id="UP000603708"/>
    </source>
</evidence>
<feature type="region of interest" description="Disordered" evidence="1">
    <location>
        <begin position="101"/>
        <end position="134"/>
    </location>
</feature>
<keyword evidence="2" id="KW-0812">Transmembrane</keyword>
<reference evidence="3" key="1">
    <citation type="journal article" date="2014" name="Int. J. Syst. Evol. Microbiol.">
        <title>Complete genome sequence of Corynebacterium casei LMG S-19264T (=DSM 44701T), isolated from a smear-ripened cheese.</title>
        <authorList>
            <consortium name="US DOE Joint Genome Institute (JGI-PGF)"/>
            <person name="Walter F."/>
            <person name="Albersmeier A."/>
            <person name="Kalinowski J."/>
            <person name="Ruckert C."/>
        </authorList>
    </citation>
    <scope>NUCLEOTIDE SEQUENCE</scope>
    <source>
        <strain evidence="3">JCM 5069</strain>
    </source>
</reference>
<dbReference type="Proteomes" id="UP000603708">
    <property type="component" value="Unassembled WGS sequence"/>
</dbReference>
<accession>A0A919G421</accession>
<feature type="compositionally biased region" description="Basic and acidic residues" evidence="1">
    <location>
        <begin position="101"/>
        <end position="122"/>
    </location>
</feature>
<feature type="region of interest" description="Disordered" evidence="1">
    <location>
        <begin position="1"/>
        <end position="34"/>
    </location>
</feature>
<reference evidence="3" key="2">
    <citation type="submission" date="2020-09" db="EMBL/GenBank/DDBJ databases">
        <authorList>
            <person name="Sun Q."/>
            <person name="Ohkuma M."/>
        </authorList>
    </citation>
    <scope>NUCLEOTIDE SEQUENCE</scope>
    <source>
        <strain evidence="3">JCM 5069</strain>
    </source>
</reference>
<dbReference type="EMBL" id="BNCD01000006">
    <property type="protein sequence ID" value="GHH77254.1"/>
    <property type="molecule type" value="Genomic_DNA"/>
</dbReference>
<keyword evidence="4" id="KW-1185">Reference proteome</keyword>
<proteinExistence type="predicted"/>
<gene>
    <name evidence="3" type="ORF">GCM10018793_24860</name>
</gene>
<dbReference type="RefSeq" id="WP_189931133.1">
    <property type="nucleotide sequence ID" value="NZ_BNCD01000006.1"/>
</dbReference>
<feature type="compositionally biased region" description="Basic and acidic residues" evidence="1">
    <location>
        <begin position="1"/>
        <end position="17"/>
    </location>
</feature>
<keyword evidence="2" id="KW-0472">Membrane</keyword>
<name>A0A919G421_9ACTN</name>
<sequence length="134" mass="13143">MSDPGPREWPADADGDRGGAAPPPTTGAGGGRSPLSVLALVAPSLSAVVAALFLLAGFGLSSLSGRPYVGEGMTTVGTVAAAVAVGALAGDLAWQLAEAHGRQARRERAARAERDGSGERDGPGAAHSSGTSRA</sequence>
<feature type="transmembrane region" description="Helical" evidence="2">
    <location>
        <begin position="37"/>
        <end position="58"/>
    </location>
</feature>
<organism evidence="3 4">
    <name type="scientific">Streptomyces sulfonofaciens</name>
    <dbReference type="NCBI Taxonomy" id="68272"/>
    <lineage>
        <taxon>Bacteria</taxon>
        <taxon>Bacillati</taxon>
        <taxon>Actinomycetota</taxon>
        <taxon>Actinomycetes</taxon>
        <taxon>Kitasatosporales</taxon>
        <taxon>Streptomycetaceae</taxon>
        <taxon>Streptomyces</taxon>
    </lineage>
</organism>
<evidence type="ECO:0000256" key="2">
    <source>
        <dbReference type="SAM" id="Phobius"/>
    </source>
</evidence>
<evidence type="ECO:0000256" key="1">
    <source>
        <dbReference type="SAM" id="MobiDB-lite"/>
    </source>
</evidence>
<evidence type="ECO:0000313" key="3">
    <source>
        <dbReference type="EMBL" id="GHH77254.1"/>
    </source>
</evidence>
<comment type="caution">
    <text evidence="3">The sequence shown here is derived from an EMBL/GenBank/DDBJ whole genome shotgun (WGS) entry which is preliminary data.</text>
</comment>
<dbReference type="AlphaFoldDB" id="A0A919G421"/>
<keyword evidence="2" id="KW-1133">Transmembrane helix</keyword>
<feature type="transmembrane region" description="Helical" evidence="2">
    <location>
        <begin position="78"/>
        <end position="97"/>
    </location>
</feature>
<protein>
    <submittedName>
        <fullName evidence="3">Uncharacterized protein</fullName>
    </submittedName>
</protein>